<dbReference type="InterPro" id="IPR032403">
    <property type="entry name" value="Exo84_C"/>
</dbReference>
<organism evidence="7 8">
    <name type="scientific">Artemisia annua</name>
    <name type="common">Sweet wormwood</name>
    <dbReference type="NCBI Taxonomy" id="35608"/>
    <lineage>
        <taxon>Eukaryota</taxon>
        <taxon>Viridiplantae</taxon>
        <taxon>Streptophyta</taxon>
        <taxon>Embryophyta</taxon>
        <taxon>Tracheophyta</taxon>
        <taxon>Spermatophyta</taxon>
        <taxon>Magnoliopsida</taxon>
        <taxon>eudicotyledons</taxon>
        <taxon>Gunneridae</taxon>
        <taxon>Pentapetalae</taxon>
        <taxon>asterids</taxon>
        <taxon>campanulids</taxon>
        <taxon>Asterales</taxon>
        <taxon>Asteraceae</taxon>
        <taxon>Asteroideae</taxon>
        <taxon>Anthemideae</taxon>
        <taxon>Artemisiinae</taxon>
        <taxon>Artemisia</taxon>
    </lineage>
</organism>
<sequence>MEITSSVSNFRFRDHGNDMEEIGESIVGDTTSESTLVTSDEESDMESDELASMTAKGINHLCLELVELKQASEVDFQENIISNYSSFIRVFNETEGINNEVMQLKYHMMAQKQLVRNLMDGDCLKTLSDDPTNSTLDEPLLDDQNPTTIFKASANEVLETLDNLLFEHRLEEALEVFKTEDGNSPKVKFQEEISPDVWMCYKSDMAERRVTLADKLTHVADSTRVSAAELQKSLTGLSRLGFDHLATRLLLKYYHNRIVSGVNDLQSSSTYIHDLSKYVFSMMSQAAKSFVLLHGENSSYNPELIKWAYEEVEAFATRFNRHVESISHISGGLLSLVDSVHFAVTYCSLLERQKLVLRPCLVEHILPCTEGILKAHFDHVKKLISIFMSSDGWVMGRYLVSGMFTGGISSILYEQCHDYCLLTNSGRKFVSLLQDVTEDVSFLVSIMGSSIYEELVNLFRNYVAILERALTYETTDVIEGGTRIKPAESVPQKVSIIANISTLEHLFSSVIRYLFKDMDELRNVIDSRMLSVAGTCSRLRSNFCKKFVHGIMSNEASCIKDHIDSDFLWDEMPSAPYQILFLELRKVEELAEDNIVEFDWLVSLLTEVVETTFDWICKNGEKWMIHDKDGATDQQSDILYQFALDMQFLVEIARHGGYLTANMVNSSTDLISQMELAIVSTGFDLNRYAVDYKKVTNSAMQAIKELEALEEQKWHSDEDFDQLDEEYQAHSSNNSVEDDDYQSSSEVSLDTPDISKDKNEADEIEHELENEIEDDACEEIGSKEIKKDNKAEQREFGQFGYFKELMFNHPKRGALEGGQVGSTWVGSCLADPEALWYGLNMITKTYRRKNLPKQINLHCLVLVGLTRTTEIH</sequence>
<keyword evidence="3" id="KW-0268">Exocytosis</keyword>
<dbReference type="InterPro" id="IPR033961">
    <property type="entry name" value="Exo84"/>
</dbReference>
<evidence type="ECO:0000259" key="6">
    <source>
        <dbReference type="Pfam" id="PF16528"/>
    </source>
</evidence>
<feature type="coiled-coil region" evidence="4">
    <location>
        <begin position="692"/>
        <end position="726"/>
    </location>
</feature>
<feature type="region of interest" description="Disordered" evidence="5">
    <location>
        <begin position="729"/>
        <end position="755"/>
    </location>
</feature>
<dbReference type="InterPro" id="IPR016159">
    <property type="entry name" value="Cullin_repeat-like_dom_sf"/>
</dbReference>
<dbReference type="OrthoDB" id="642193at2759"/>
<evidence type="ECO:0000313" key="7">
    <source>
        <dbReference type="EMBL" id="PWA70817.1"/>
    </source>
</evidence>
<dbReference type="SUPFAM" id="SSF74788">
    <property type="entry name" value="Cullin repeat-like"/>
    <property type="match status" value="1"/>
</dbReference>
<evidence type="ECO:0000256" key="5">
    <source>
        <dbReference type="SAM" id="MobiDB-lite"/>
    </source>
</evidence>
<evidence type="ECO:0000256" key="3">
    <source>
        <dbReference type="ARBA" id="ARBA00022483"/>
    </source>
</evidence>
<reference evidence="7 8" key="1">
    <citation type="journal article" date="2018" name="Mol. Plant">
        <title>The genome of Artemisia annua provides insight into the evolution of Asteraceae family and artemisinin biosynthesis.</title>
        <authorList>
            <person name="Shen Q."/>
            <person name="Zhang L."/>
            <person name="Liao Z."/>
            <person name="Wang S."/>
            <person name="Yan T."/>
            <person name="Shi P."/>
            <person name="Liu M."/>
            <person name="Fu X."/>
            <person name="Pan Q."/>
            <person name="Wang Y."/>
            <person name="Lv Z."/>
            <person name="Lu X."/>
            <person name="Zhang F."/>
            <person name="Jiang W."/>
            <person name="Ma Y."/>
            <person name="Chen M."/>
            <person name="Hao X."/>
            <person name="Li L."/>
            <person name="Tang Y."/>
            <person name="Lv G."/>
            <person name="Zhou Y."/>
            <person name="Sun X."/>
            <person name="Brodelius P.E."/>
            <person name="Rose J.K.C."/>
            <person name="Tang K."/>
        </authorList>
    </citation>
    <scope>NUCLEOTIDE SEQUENCE [LARGE SCALE GENOMIC DNA]</scope>
    <source>
        <strain evidence="8">cv. Huhao1</strain>
        <tissue evidence="7">Leaf</tissue>
    </source>
</reference>
<keyword evidence="8" id="KW-1185">Reference proteome</keyword>
<dbReference type="Proteomes" id="UP000245207">
    <property type="component" value="Unassembled WGS sequence"/>
</dbReference>
<keyword evidence="4" id="KW-0175">Coiled coil</keyword>
<dbReference type="GO" id="GO:0006887">
    <property type="term" value="P:exocytosis"/>
    <property type="evidence" value="ECO:0007669"/>
    <property type="project" value="UniProtKB-KW"/>
</dbReference>
<evidence type="ECO:0000313" key="8">
    <source>
        <dbReference type="Proteomes" id="UP000245207"/>
    </source>
</evidence>
<dbReference type="GO" id="GO:0008104">
    <property type="term" value="P:intracellular protein localization"/>
    <property type="evidence" value="ECO:0007669"/>
    <property type="project" value="TreeGrafter"/>
</dbReference>
<protein>
    <submittedName>
        <fullName evidence="7">Cullin repeat-like-containing domain-containing protein</fullName>
    </submittedName>
</protein>
<dbReference type="GO" id="GO:0006893">
    <property type="term" value="P:Golgi to plasma membrane transport"/>
    <property type="evidence" value="ECO:0007669"/>
    <property type="project" value="TreeGrafter"/>
</dbReference>
<evidence type="ECO:0000256" key="4">
    <source>
        <dbReference type="SAM" id="Coils"/>
    </source>
</evidence>
<name>A0A2U1NBG1_ARTAN</name>
<evidence type="ECO:0000256" key="2">
    <source>
        <dbReference type="ARBA" id="ARBA00022448"/>
    </source>
</evidence>
<proteinExistence type="inferred from homology"/>
<dbReference type="InterPro" id="IPR042560">
    <property type="entry name" value="Exo84_C_2"/>
</dbReference>
<dbReference type="Gene3D" id="1.20.58.1220">
    <property type="entry name" value="Exo84p, C-terminal helical domain"/>
    <property type="match status" value="1"/>
</dbReference>
<evidence type="ECO:0000256" key="1">
    <source>
        <dbReference type="ARBA" id="ARBA00007210"/>
    </source>
</evidence>
<dbReference type="EMBL" id="PKPP01003175">
    <property type="protein sequence ID" value="PWA70817.1"/>
    <property type="molecule type" value="Genomic_DNA"/>
</dbReference>
<dbReference type="PANTHER" id="PTHR21426">
    <property type="entry name" value="EXOCYST COMPLEX COMPONENT 8"/>
    <property type="match status" value="1"/>
</dbReference>
<dbReference type="Pfam" id="PF16528">
    <property type="entry name" value="Exo84_C"/>
    <property type="match status" value="1"/>
</dbReference>
<gene>
    <name evidence="7" type="ORF">CTI12_AA284470</name>
</gene>
<dbReference type="PANTHER" id="PTHR21426:SF13">
    <property type="entry name" value="OS08G0566700 PROTEIN"/>
    <property type="match status" value="1"/>
</dbReference>
<comment type="caution">
    <text evidence="7">The sequence shown here is derived from an EMBL/GenBank/DDBJ whole genome shotgun (WGS) entry which is preliminary data.</text>
</comment>
<comment type="similarity">
    <text evidence="1">Belongs to the EXO84 family.</text>
</comment>
<accession>A0A2U1NBG1</accession>
<dbReference type="AlphaFoldDB" id="A0A2U1NBG1"/>
<feature type="domain" description="Exocyst component Exo84 C-terminal" evidence="6">
    <location>
        <begin position="156"/>
        <end position="330"/>
    </location>
</feature>
<dbReference type="GO" id="GO:0000145">
    <property type="term" value="C:exocyst"/>
    <property type="evidence" value="ECO:0007669"/>
    <property type="project" value="InterPro"/>
</dbReference>
<keyword evidence="2" id="KW-0813">Transport</keyword>